<dbReference type="Proteomes" id="UP000184052">
    <property type="component" value="Unassembled WGS sequence"/>
</dbReference>
<protein>
    <submittedName>
        <fullName evidence="1">Acyl-coenzyme A thioesterase PaaI, contains HGG motif</fullName>
    </submittedName>
</protein>
<dbReference type="InterPro" id="IPR029069">
    <property type="entry name" value="HotDog_dom_sf"/>
</dbReference>
<dbReference type="Gene3D" id="3.10.129.10">
    <property type="entry name" value="Hotdog Thioesterase"/>
    <property type="match status" value="1"/>
</dbReference>
<evidence type="ECO:0000313" key="2">
    <source>
        <dbReference type="Proteomes" id="UP000184052"/>
    </source>
</evidence>
<keyword evidence="2" id="KW-1185">Reference proteome</keyword>
<dbReference type="EMBL" id="FQZL01000008">
    <property type="protein sequence ID" value="SHI90323.1"/>
    <property type="molecule type" value="Genomic_DNA"/>
</dbReference>
<reference evidence="1 2" key="1">
    <citation type="submission" date="2016-11" db="EMBL/GenBank/DDBJ databases">
        <authorList>
            <person name="Jaros S."/>
            <person name="Januszkiewicz K."/>
            <person name="Wedrychowicz H."/>
        </authorList>
    </citation>
    <scope>NUCLEOTIDE SEQUENCE [LARGE SCALE GENOMIC DNA]</scope>
    <source>
        <strain evidence="1 2">DSM 17477</strain>
    </source>
</reference>
<dbReference type="InterPro" id="IPR027961">
    <property type="entry name" value="DUF4442"/>
</dbReference>
<gene>
    <name evidence="1" type="ORF">SAMN02745751_01282</name>
</gene>
<dbReference type="STRING" id="1121476.SAMN02745751_01282"/>
<dbReference type="SUPFAM" id="SSF54637">
    <property type="entry name" value="Thioesterase/thiol ester dehydrase-isomerase"/>
    <property type="match status" value="1"/>
</dbReference>
<dbReference type="RefSeq" id="WP_073048758.1">
    <property type="nucleotide sequence ID" value="NZ_FQZL01000008.1"/>
</dbReference>
<proteinExistence type="predicted"/>
<dbReference type="Pfam" id="PF14539">
    <property type="entry name" value="DUF4442"/>
    <property type="match status" value="1"/>
</dbReference>
<name>A0A1M6EY13_9FIRM</name>
<sequence>MEHLNVIREAMKNPPIKWMKDAGFSASIIEKGHVKVHLDVKELHLNHVNIVYAGSMYAFAEMAGGALIQSVYGFDKWVPILKKAEIKYVKASKSDLVCELKMTEEEAKANLEPIEERGRGEYPYTVEVKDIEGNTVAIVDFTYYLLPFTNNLEI</sequence>
<dbReference type="AlphaFoldDB" id="A0A1M6EY13"/>
<evidence type="ECO:0000313" key="1">
    <source>
        <dbReference type="EMBL" id="SHI90323.1"/>
    </source>
</evidence>
<accession>A0A1M6EY13</accession>
<dbReference type="CDD" id="cd03443">
    <property type="entry name" value="PaaI_thioesterase"/>
    <property type="match status" value="1"/>
</dbReference>
<dbReference type="OrthoDB" id="3173842at2"/>
<organism evidence="1 2">
    <name type="scientific">Dethiosulfatibacter aminovorans DSM 17477</name>
    <dbReference type="NCBI Taxonomy" id="1121476"/>
    <lineage>
        <taxon>Bacteria</taxon>
        <taxon>Bacillati</taxon>
        <taxon>Bacillota</taxon>
        <taxon>Tissierellia</taxon>
        <taxon>Dethiosulfatibacter</taxon>
    </lineage>
</organism>